<dbReference type="EC" id="2.4.1.-" evidence="7"/>
<reference evidence="9" key="1">
    <citation type="journal article" date="2014" name="Nat. Commun.">
        <title>The emerging biofuel crop Camelina sativa retains a highly undifferentiated hexaploid genome structure.</title>
        <authorList>
            <person name="Kagale S."/>
            <person name="Koh C."/>
            <person name="Nixon J."/>
            <person name="Bollina V."/>
            <person name="Clarke W.E."/>
            <person name="Tuteja R."/>
            <person name="Spillane C."/>
            <person name="Robinson S.J."/>
            <person name="Links M.G."/>
            <person name="Clarke C."/>
            <person name="Higgins E.E."/>
            <person name="Huebert T."/>
            <person name="Sharpe A.G."/>
            <person name="Parkin I.A."/>
        </authorList>
    </citation>
    <scope>NUCLEOTIDE SEQUENCE [LARGE SCALE GENOMIC DNA]</scope>
    <source>
        <strain evidence="9">cv. DH55</strain>
    </source>
</reference>
<comment type="similarity">
    <text evidence="1 7">Belongs to the glycosyltransferase 37 family.</text>
</comment>
<evidence type="ECO:0000256" key="2">
    <source>
        <dbReference type="ARBA" id="ARBA00022676"/>
    </source>
</evidence>
<dbReference type="PANTHER" id="PTHR31889:SF2">
    <property type="entry name" value="FUCOSYLTRANSFERASE 3"/>
    <property type="match status" value="1"/>
</dbReference>
<evidence type="ECO:0000256" key="4">
    <source>
        <dbReference type="ARBA" id="ARBA00023034"/>
    </source>
</evidence>
<dbReference type="Pfam" id="PF03254">
    <property type="entry name" value="XG_FTase"/>
    <property type="match status" value="2"/>
</dbReference>
<keyword evidence="7" id="KW-0812">Transmembrane</keyword>
<evidence type="ECO:0000256" key="5">
    <source>
        <dbReference type="ARBA" id="ARBA00023180"/>
    </source>
</evidence>
<keyword evidence="5" id="KW-0325">Glycoprotein</keyword>
<evidence type="ECO:0000256" key="7">
    <source>
        <dbReference type="RuleBase" id="RU367004"/>
    </source>
</evidence>
<keyword evidence="3 7" id="KW-0808">Transferase</keyword>
<reference evidence="10" key="2">
    <citation type="submission" date="2025-08" db="UniProtKB">
        <authorList>
            <consortium name="RefSeq"/>
        </authorList>
    </citation>
    <scope>IDENTIFICATION</scope>
    <source>
        <tissue evidence="10">Leaf</tissue>
    </source>
</reference>
<evidence type="ECO:0000256" key="6">
    <source>
        <dbReference type="ARBA" id="ARBA00023316"/>
    </source>
</evidence>
<proteinExistence type="inferred from homology"/>
<accession>A0ABM0TM73</accession>
<keyword evidence="9" id="KW-1185">Reference proteome</keyword>
<feature type="compositionally biased region" description="Polar residues" evidence="8">
    <location>
        <begin position="14"/>
        <end position="27"/>
    </location>
</feature>
<sequence length="515" mass="58162">MKRGKKNPDAGDPLSNSDTRTGSSEMNATKPGLSSMKSMGLLLAVLMVASVMFSLSVVLKDPPSDGVVEADAASRLLQIRLHPGIDSDDGLSEKKEQLGDINLVASSFDKESCLSRYEASLYRKESPFKQSSYLDYRLQRYEDLHRRCGPFTRSYNLTLDKLNSGDQSDGGDSVCRYAIWLNSNGELGNRMLSLASAFLYALLTNRVLLVEPGVDMADLFCEPFPNTSWFLPLEFPLKSRFNEQSLLAYRHVDSSDQQKLFFCEESQVLLDEPPWLIMKADSFFLPSLFSISSFKRELEKLFPEKETAFYFLGQYLFHPTNVVWGLITRYYGTYLARADQRIGIYIGVSESGNDQFQYLVDQILACGTRYKLLPEVDKQRHLPSSQVLNQKSKAVFVSSSSPGYFESIRDIYWENPTVMGEIISVQKLSHKDYQKTSRNMEYKRAWAEIYLLSCTGVLVVTSSWSSLMDVAHGLGGLTPWVLNKTENGTVHEPYCVRARSIEPCSQATLFQSCKD</sequence>
<feature type="transmembrane region" description="Helical" evidence="7">
    <location>
        <begin position="40"/>
        <end position="59"/>
    </location>
</feature>
<keyword evidence="2 7" id="KW-0328">Glycosyltransferase</keyword>
<keyword evidence="7" id="KW-0472">Membrane</keyword>
<dbReference type="PANTHER" id="PTHR31889">
    <property type="entry name" value="FUCOSYLTRANSFERASE 2-RELATED"/>
    <property type="match status" value="1"/>
</dbReference>
<evidence type="ECO:0000256" key="3">
    <source>
        <dbReference type="ARBA" id="ARBA00022679"/>
    </source>
</evidence>
<feature type="region of interest" description="Disordered" evidence="8">
    <location>
        <begin position="1"/>
        <end position="32"/>
    </location>
</feature>
<dbReference type="InterPro" id="IPR004938">
    <property type="entry name" value="XG_FTase"/>
</dbReference>
<protein>
    <recommendedName>
        <fullName evidence="7">Fucosyltransferase</fullName>
        <ecNumber evidence="7">2.4.1.-</ecNumber>
    </recommendedName>
</protein>
<name>A0ABM0TM73_CAMSA</name>
<evidence type="ECO:0000256" key="8">
    <source>
        <dbReference type="SAM" id="MobiDB-lite"/>
    </source>
</evidence>
<dbReference type="Gene3D" id="3.40.50.11340">
    <property type="match status" value="1"/>
</dbReference>
<keyword evidence="4 7" id="KW-0333">Golgi apparatus</keyword>
<gene>
    <name evidence="10" type="primary">LOC104713078</name>
</gene>
<keyword evidence="7" id="KW-1133">Transmembrane helix</keyword>
<comment type="function">
    <text evidence="7">May be involved in cell wall biosynthesis.</text>
</comment>
<keyword evidence="6 7" id="KW-0961">Cell wall biogenesis/degradation</keyword>
<comment type="subcellular location">
    <subcellularLocation>
        <location evidence="7">Golgi apparatus</location>
        <location evidence="7">Golgi stack membrane</location>
        <topology evidence="7">Single-pass type II membrane protein</topology>
    </subcellularLocation>
</comment>
<dbReference type="Proteomes" id="UP000694864">
    <property type="component" value="Chromosome 9"/>
</dbReference>
<dbReference type="RefSeq" id="XP_010428424.1">
    <property type="nucleotide sequence ID" value="XM_010430122.2"/>
</dbReference>
<organism evidence="9 10">
    <name type="scientific">Camelina sativa</name>
    <name type="common">False flax</name>
    <name type="synonym">Myagrum sativum</name>
    <dbReference type="NCBI Taxonomy" id="90675"/>
    <lineage>
        <taxon>Eukaryota</taxon>
        <taxon>Viridiplantae</taxon>
        <taxon>Streptophyta</taxon>
        <taxon>Embryophyta</taxon>
        <taxon>Tracheophyta</taxon>
        <taxon>Spermatophyta</taxon>
        <taxon>Magnoliopsida</taxon>
        <taxon>eudicotyledons</taxon>
        <taxon>Gunneridae</taxon>
        <taxon>Pentapetalae</taxon>
        <taxon>rosids</taxon>
        <taxon>malvids</taxon>
        <taxon>Brassicales</taxon>
        <taxon>Brassicaceae</taxon>
        <taxon>Camelineae</taxon>
        <taxon>Camelina</taxon>
    </lineage>
</organism>
<evidence type="ECO:0000313" key="10">
    <source>
        <dbReference type="RefSeq" id="XP_010428424.1"/>
    </source>
</evidence>
<dbReference type="GeneID" id="104713078"/>
<evidence type="ECO:0000313" key="9">
    <source>
        <dbReference type="Proteomes" id="UP000694864"/>
    </source>
</evidence>
<evidence type="ECO:0000256" key="1">
    <source>
        <dbReference type="ARBA" id="ARBA00010481"/>
    </source>
</evidence>